<evidence type="ECO:0000313" key="4">
    <source>
        <dbReference type="Proteomes" id="UP000694232"/>
    </source>
</evidence>
<proteinExistence type="predicted"/>
<feature type="compositionally biased region" description="Low complexity" evidence="1">
    <location>
        <begin position="188"/>
        <end position="211"/>
    </location>
</feature>
<evidence type="ECO:0000313" key="3">
    <source>
        <dbReference type="EMBL" id="QXO15824.1"/>
    </source>
</evidence>
<dbReference type="NCBIfam" id="TIGR03362">
    <property type="entry name" value="VI_chp_7"/>
    <property type="match status" value="1"/>
</dbReference>
<dbReference type="AlphaFoldDB" id="A0A975U8I2"/>
<dbReference type="PANTHER" id="PTHR37024">
    <property type="entry name" value="TYPE VI SECRETION SYSTEM DUF2094 AND IMPA-RELATED DOMAIN PROTEIN"/>
    <property type="match status" value="1"/>
</dbReference>
<accession>A0A975U8I2</accession>
<feature type="region of interest" description="Disordered" evidence="1">
    <location>
        <begin position="182"/>
        <end position="215"/>
    </location>
</feature>
<evidence type="ECO:0000259" key="2">
    <source>
        <dbReference type="Pfam" id="PF06812"/>
    </source>
</evidence>
<dbReference type="Pfam" id="PF16989">
    <property type="entry name" value="T6SS_VasJ"/>
    <property type="match status" value="1"/>
</dbReference>
<name>A0A975U8I2_9VIBR</name>
<reference evidence="3" key="1">
    <citation type="submission" date="2021-06" db="EMBL/GenBank/DDBJ databases">
        <title>Vibrio nov. sp., novel gut bacterium isolated from Yellow Sea oyster.</title>
        <authorList>
            <person name="Muhammad N."/>
            <person name="Nguyen T.H."/>
            <person name="Lee Y.-J."/>
            <person name="Ko J."/>
            <person name="Kim S.-G."/>
        </authorList>
    </citation>
    <scope>NUCLEOTIDE SEQUENCE</scope>
    <source>
        <strain evidence="3">OG9-811</strain>
    </source>
</reference>
<organism evidence="3 4">
    <name type="scientific">Vibrio ostreae</name>
    <dbReference type="NCBI Taxonomy" id="2841925"/>
    <lineage>
        <taxon>Bacteria</taxon>
        <taxon>Pseudomonadati</taxon>
        <taxon>Pseudomonadota</taxon>
        <taxon>Gammaproteobacteria</taxon>
        <taxon>Vibrionales</taxon>
        <taxon>Vibrionaceae</taxon>
        <taxon>Vibrio</taxon>
    </lineage>
</organism>
<dbReference type="KEGG" id="vos:KNV97_05280"/>
<dbReference type="Pfam" id="PF06812">
    <property type="entry name" value="ImpA_N"/>
    <property type="match status" value="1"/>
</dbReference>
<dbReference type="PANTHER" id="PTHR37024:SF3">
    <property type="entry name" value="TYPE VI SECRETION SYSTEM PROTEIN TSSA"/>
    <property type="match status" value="1"/>
</dbReference>
<keyword evidence="4" id="KW-1185">Reference proteome</keyword>
<evidence type="ECO:0000256" key="1">
    <source>
        <dbReference type="SAM" id="MobiDB-lite"/>
    </source>
</evidence>
<dbReference type="Proteomes" id="UP000694232">
    <property type="component" value="Chromosome 2"/>
</dbReference>
<dbReference type="InterPro" id="IPR017739">
    <property type="entry name" value="T6SS-assoc_VCA0119"/>
</dbReference>
<dbReference type="InterPro" id="IPR010657">
    <property type="entry name" value="ImpA_N"/>
</dbReference>
<feature type="domain" description="ImpA N-terminal" evidence="2">
    <location>
        <begin position="12"/>
        <end position="125"/>
    </location>
</feature>
<dbReference type="RefSeq" id="WP_136487103.1">
    <property type="nucleotide sequence ID" value="NZ_CP076642.1"/>
</dbReference>
<protein>
    <submittedName>
        <fullName evidence="3">Type VI secretion system protein TssA</fullName>
    </submittedName>
</protein>
<dbReference type="EMBL" id="CP076642">
    <property type="protein sequence ID" value="QXO15824.1"/>
    <property type="molecule type" value="Genomic_DNA"/>
</dbReference>
<sequence>MELTEYRQSVAQPIKGESRVGERLIDDPLFDFVEDQMMKVGSLSHGSVQWDEVEHSVVKLLGEKTKDIKLLVYLLQCLHNQFTAARFILSFEVMTDFMAEFWEESYPAPGKRGNLPRRKFFSQIAQRFALVVDKVDFNRFDTADRDALASAVDGWQKVIESHGLSSEAVDLVVRSITSQLRQAEERQQTQPAASAQPVAAATAAPTSSSPSLAIDNSSDKAAKQTLLKVADFLAEQEFGVALSVRLRRYAVWGAITSLPDHKADGETMLRGMQQDRIKDYQDQMRHPDLTLWRKVEQSLTLSPYWFDGQLMSFNIARSLGKETWCSAILEETEQFLQRMPSLFDLKFKGGAPFVSEEVRDWLAATQHTTATQSVGDWQEKRQEALTLAKDGGIAVALSMLNDGLVAATEPRDQFYWRLLSADLMQANHLDAMAQQQYQTLHTQISAMQVTDWEPSLVEQLERYTTSE</sequence>
<gene>
    <name evidence="3" type="primary">tssA</name>
    <name evidence="3" type="ORF">KNV97_05280</name>
</gene>